<evidence type="ECO:0000313" key="2">
    <source>
        <dbReference type="EMBL" id="KAF2903323.1"/>
    </source>
</evidence>
<evidence type="ECO:0000256" key="1">
    <source>
        <dbReference type="SAM" id="MobiDB-lite"/>
    </source>
</evidence>
<sequence>MNQRLKTGSLRGESSNTPTISSTLQNTESTSTPVASTSVVSSISNETAETSEPQKIPINRQKKRKYNENYLKIGFTFKEDFRDETAAFKFEDETWLRRVTYLADTFSFHDETNATMQGSNCSVFTVQDKVPALSKEIEFRRTCLRSNIVECFPLFYEFITSNDLSVDAQITVEIILHLTNLSDELKRYFPETGNAENWIRNPFKVSPESINAS</sequence>
<feature type="compositionally biased region" description="Low complexity" evidence="1">
    <location>
        <begin position="29"/>
        <end position="44"/>
    </location>
</feature>
<evidence type="ECO:0000313" key="3">
    <source>
        <dbReference type="Proteomes" id="UP000801492"/>
    </source>
</evidence>
<protein>
    <submittedName>
        <fullName evidence="2">Uncharacterized protein</fullName>
    </submittedName>
</protein>
<dbReference type="PANTHER" id="PTHR45913:SF19">
    <property type="entry name" value="LOW QUALITY PROTEIN: ZINC FINGER BED DOMAIN-CONTAINING PROTEIN 5-LIKE"/>
    <property type="match status" value="1"/>
</dbReference>
<feature type="compositionally biased region" description="Polar residues" evidence="1">
    <location>
        <begin position="1"/>
        <end position="28"/>
    </location>
</feature>
<comment type="caution">
    <text evidence="2">The sequence shown here is derived from an EMBL/GenBank/DDBJ whole genome shotgun (WGS) entry which is preliminary data.</text>
</comment>
<dbReference type="AlphaFoldDB" id="A0A8K0DC09"/>
<keyword evidence="3" id="KW-1185">Reference proteome</keyword>
<name>A0A8K0DC09_IGNLU</name>
<organism evidence="2 3">
    <name type="scientific">Ignelater luminosus</name>
    <name type="common">Cucubano</name>
    <name type="synonym">Pyrophorus luminosus</name>
    <dbReference type="NCBI Taxonomy" id="2038154"/>
    <lineage>
        <taxon>Eukaryota</taxon>
        <taxon>Metazoa</taxon>
        <taxon>Ecdysozoa</taxon>
        <taxon>Arthropoda</taxon>
        <taxon>Hexapoda</taxon>
        <taxon>Insecta</taxon>
        <taxon>Pterygota</taxon>
        <taxon>Neoptera</taxon>
        <taxon>Endopterygota</taxon>
        <taxon>Coleoptera</taxon>
        <taxon>Polyphaga</taxon>
        <taxon>Elateriformia</taxon>
        <taxon>Elateroidea</taxon>
        <taxon>Elateridae</taxon>
        <taxon>Agrypninae</taxon>
        <taxon>Pyrophorini</taxon>
        <taxon>Ignelater</taxon>
    </lineage>
</organism>
<gene>
    <name evidence="2" type="ORF">ILUMI_02868</name>
</gene>
<dbReference type="PANTHER" id="PTHR45913">
    <property type="entry name" value="EPM2A-INTERACTING PROTEIN 1"/>
    <property type="match status" value="1"/>
</dbReference>
<dbReference type="EMBL" id="VTPC01001059">
    <property type="protein sequence ID" value="KAF2903323.1"/>
    <property type="molecule type" value="Genomic_DNA"/>
</dbReference>
<proteinExistence type="predicted"/>
<feature type="region of interest" description="Disordered" evidence="1">
    <location>
        <begin position="1"/>
        <end position="60"/>
    </location>
</feature>
<accession>A0A8K0DC09</accession>
<dbReference type="OrthoDB" id="10551784at2759"/>
<reference evidence="2" key="1">
    <citation type="submission" date="2019-08" db="EMBL/GenBank/DDBJ databases">
        <title>The genome of the North American firefly Photinus pyralis.</title>
        <authorList>
            <consortium name="Photinus pyralis genome working group"/>
            <person name="Fallon T.R."/>
            <person name="Sander Lower S.E."/>
            <person name="Weng J.-K."/>
        </authorList>
    </citation>
    <scope>NUCLEOTIDE SEQUENCE</scope>
    <source>
        <strain evidence="2">TRF0915ILg1</strain>
        <tissue evidence="2">Whole body</tissue>
    </source>
</reference>
<dbReference type="Proteomes" id="UP000801492">
    <property type="component" value="Unassembled WGS sequence"/>
</dbReference>